<dbReference type="AlphaFoldDB" id="A0A084B331"/>
<protein>
    <submittedName>
        <fullName evidence="1">Uncharacterized protein</fullName>
    </submittedName>
</protein>
<evidence type="ECO:0000313" key="1">
    <source>
        <dbReference type="EMBL" id="KEY71960.1"/>
    </source>
</evidence>
<accession>A0A084B331</accession>
<evidence type="ECO:0000313" key="2">
    <source>
        <dbReference type="Proteomes" id="UP000028045"/>
    </source>
</evidence>
<dbReference type="Proteomes" id="UP000028045">
    <property type="component" value="Unassembled WGS sequence"/>
</dbReference>
<dbReference type="EMBL" id="KL648114">
    <property type="protein sequence ID" value="KEY71960.1"/>
    <property type="molecule type" value="Genomic_DNA"/>
</dbReference>
<gene>
    <name evidence="1" type="ORF">S7711_11117</name>
</gene>
<reference evidence="1 2" key="1">
    <citation type="journal article" date="2014" name="BMC Genomics">
        <title>Comparative genome sequencing reveals chemotype-specific gene clusters in the toxigenic black mold Stachybotrys.</title>
        <authorList>
            <person name="Semeiks J."/>
            <person name="Borek D."/>
            <person name="Otwinowski Z."/>
            <person name="Grishin N.V."/>
        </authorList>
    </citation>
    <scope>NUCLEOTIDE SEQUENCE [LARGE SCALE GENOMIC DNA]</scope>
    <source>
        <strain evidence="2">CBS 109288 / IBT 7711</strain>
    </source>
</reference>
<sequence length="166" mass="18990">MVNGLPNGKNESAAAGLPPPWSDNIRHDVRYNFFLYVDDRCLESFADATIIPRAASFADHDALVVVGYGGCGPDEEWREDLEGDEDEALLAFFEEEAEQLWVFCLHSCLIELHQWIPDNWDDVWGSCYAKDYWIVWIGTLQRTFKIPKTIQDHLTSCNFLLEGDES</sequence>
<proteinExistence type="predicted"/>
<name>A0A084B331_STACB</name>
<organism evidence="1 2">
    <name type="scientific">Stachybotrys chartarum (strain CBS 109288 / IBT 7711)</name>
    <name type="common">Toxic black mold</name>
    <name type="synonym">Stilbospora chartarum</name>
    <dbReference type="NCBI Taxonomy" id="1280523"/>
    <lineage>
        <taxon>Eukaryota</taxon>
        <taxon>Fungi</taxon>
        <taxon>Dikarya</taxon>
        <taxon>Ascomycota</taxon>
        <taxon>Pezizomycotina</taxon>
        <taxon>Sordariomycetes</taxon>
        <taxon>Hypocreomycetidae</taxon>
        <taxon>Hypocreales</taxon>
        <taxon>Stachybotryaceae</taxon>
        <taxon>Stachybotrys</taxon>
    </lineage>
</organism>
<keyword evidence="2" id="KW-1185">Reference proteome</keyword>
<dbReference type="HOGENOM" id="CLU_1603821_0_0_1"/>